<sequence>MAALRPEDKGPQALDQHSVTRPFKPRRPNGPRPLADFVAPGIGELCGKAGFSVVEVVIHWDEIVGPDLAPRCVPLKLQWPKEEGAAATLVVRVEGAYAIELQYAAGVVVERINAYFGWRCVGRLALRQGPVPQRHARPALPPPPDGTSVAAMRREIGPFEDEALAASLARLGALVRRERGGQSG</sequence>
<dbReference type="EMBL" id="CP063362">
    <property type="protein sequence ID" value="QRG07112.1"/>
    <property type="molecule type" value="Genomic_DNA"/>
</dbReference>
<evidence type="ECO:0000313" key="2">
    <source>
        <dbReference type="EMBL" id="QRG07112.1"/>
    </source>
</evidence>
<dbReference type="InterPro" id="IPR007922">
    <property type="entry name" value="DciA-like"/>
</dbReference>
<evidence type="ECO:0000313" key="3">
    <source>
        <dbReference type="Proteomes" id="UP000596427"/>
    </source>
</evidence>
<name>A0A974PNZ8_9HYPH</name>
<dbReference type="PIRSF" id="PIRSF032064">
    <property type="entry name" value="UCP032064"/>
    <property type="match status" value="1"/>
</dbReference>
<gene>
    <name evidence="2" type="ORF">EZH22_01290</name>
</gene>
<dbReference type="KEGG" id="xdi:EZH22_01290"/>
<dbReference type="RefSeq" id="WP_203194025.1">
    <property type="nucleotide sequence ID" value="NZ_CP063362.1"/>
</dbReference>
<protein>
    <submittedName>
        <fullName evidence="2">DUF721 domain-containing protein</fullName>
    </submittedName>
</protein>
<proteinExistence type="predicted"/>
<accession>A0A974PNZ8</accession>
<dbReference type="InterPro" id="IPR010593">
    <property type="entry name" value="DUF1159"/>
</dbReference>
<dbReference type="Proteomes" id="UP000596427">
    <property type="component" value="Chromosome"/>
</dbReference>
<reference evidence="2 3" key="1">
    <citation type="submission" date="2020-10" db="EMBL/GenBank/DDBJ databases">
        <title>Degradation of 1,4-Dioxane by Xanthobacter sp. YN2, via a Novel Group-2 Soluble Di-Iron Monooxygenase.</title>
        <authorList>
            <person name="Ma F."/>
            <person name="Wang Y."/>
            <person name="Yang J."/>
            <person name="Guo H."/>
            <person name="Su D."/>
            <person name="Yu L."/>
        </authorList>
    </citation>
    <scope>NUCLEOTIDE SEQUENCE [LARGE SCALE GENOMIC DNA]</scope>
    <source>
        <strain evidence="2 3">YN2</strain>
    </source>
</reference>
<organism evidence="2 3">
    <name type="scientific">Xanthobacter dioxanivorans</name>
    <dbReference type="NCBI Taxonomy" id="2528964"/>
    <lineage>
        <taxon>Bacteria</taxon>
        <taxon>Pseudomonadati</taxon>
        <taxon>Pseudomonadota</taxon>
        <taxon>Alphaproteobacteria</taxon>
        <taxon>Hyphomicrobiales</taxon>
        <taxon>Xanthobacteraceae</taxon>
        <taxon>Xanthobacter</taxon>
    </lineage>
</organism>
<evidence type="ECO:0000256" key="1">
    <source>
        <dbReference type="SAM" id="MobiDB-lite"/>
    </source>
</evidence>
<feature type="region of interest" description="Disordered" evidence="1">
    <location>
        <begin position="1"/>
        <end position="32"/>
    </location>
</feature>
<dbReference type="AlphaFoldDB" id="A0A974PNZ8"/>
<dbReference type="Pfam" id="PF05258">
    <property type="entry name" value="DciA"/>
    <property type="match status" value="1"/>
</dbReference>
<feature type="compositionally biased region" description="Basic and acidic residues" evidence="1">
    <location>
        <begin position="1"/>
        <end position="10"/>
    </location>
</feature>
<keyword evidence="3" id="KW-1185">Reference proteome</keyword>